<dbReference type="InterPro" id="IPR002818">
    <property type="entry name" value="DJ-1/PfpI"/>
</dbReference>
<dbReference type="InterPro" id="IPR052158">
    <property type="entry name" value="INH-QAR"/>
</dbReference>
<proteinExistence type="predicted"/>
<dbReference type="PANTHER" id="PTHR43130:SF3">
    <property type="entry name" value="HTH-TYPE TRANSCRIPTIONAL REGULATOR RV1931C"/>
    <property type="match status" value="1"/>
</dbReference>
<evidence type="ECO:0000313" key="3">
    <source>
        <dbReference type="EMBL" id="MBV7256278.1"/>
    </source>
</evidence>
<evidence type="ECO:0000259" key="2">
    <source>
        <dbReference type="PROSITE" id="PS01124"/>
    </source>
</evidence>
<evidence type="ECO:0000256" key="1">
    <source>
        <dbReference type="SAM" id="MobiDB-lite"/>
    </source>
</evidence>
<feature type="region of interest" description="Disordered" evidence="1">
    <location>
        <begin position="312"/>
        <end position="331"/>
    </location>
</feature>
<gene>
    <name evidence="3" type="ORF">KCG44_05705</name>
</gene>
<accession>A0ABS6SDV3</accession>
<dbReference type="Pfam" id="PF01965">
    <property type="entry name" value="DJ-1_PfpI"/>
    <property type="match status" value="1"/>
</dbReference>
<dbReference type="Proteomes" id="UP000722336">
    <property type="component" value="Unassembled WGS sequence"/>
</dbReference>
<dbReference type="PROSITE" id="PS01124">
    <property type="entry name" value="HTH_ARAC_FAMILY_2"/>
    <property type="match status" value="1"/>
</dbReference>
<name>A0ABS6SDV3_9SPHN</name>
<protein>
    <submittedName>
        <fullName evidence="3">DJ-1/PfpI family protein</fullName>
    </submittedName>
</protein>
<dbReference type="PANTHER" id="PTHR43130">
    <property type="entry name" value="ARAC-FAMILY TRANSCRIPTIONAL REGULATOR"/>
    <property type="match status" value="1"/>
</dbReference>
<dbReference type="EMBL" id="JAGSPA010000002">
    <property type="protein sequence ID" value="MBV7256278.1"/>
    <property type="molecule type" value="Genomic_DNA"/>
</dbReference>
<dbReference type="SMART" id="SM00342">
    <property type="entry name" value="HTH_ARAC"/>
    <property type="match status" value="1"/>
</dbReference>
<comment type="caution">
    <text evidence="3">The sequence shown here is derived from an EMBL/GenBank/DDBJ whole genome shotgun (WGS) entry which is preliminary data.</text>
</comment>
<keyword evidence="4" id="KW-1185">Reference proteome</keyword>
<dbReference type="Pfam" id="PF12833">
    <property type="entry name" value="HTH_18"/>
    <property type="match status" value="1"/>
</dbReference>
<feature type="domain" description="HTH araC/xylS-type" evidence="2">
    <location>
        <begin position="214"/>
        <end position="311"/>
    </location>
</feature>
<organism evidence="3 4">
    <name type="scientific">Pacificimonas pallii</name>
    <dbReference type="NCBI Taxonomy" id="2827236"/>
    <lineage>
        <taxon>Bacteria</taxon>
        <taxon>Pseudomonadati</taxon>
        <taxon>Pseudomonadota</taxon>
        <taxon>Alphaproteobacteria</taxon>
        <taxon>Sphingomonadales</taxon>
        <taxon>Sphingosinicellaceae</taxon>
        <taxon>Pacificimonas</taxon>
    </lineage>
</organism>
<dbReference type="CDD" id="cd03137">
    <property type="entry name" value="GATase1_AraC_1"/>
    <property type="match status" value="1"/>
</dbReference>
<dbReference type="InterPro" id="IPR018060">
    <property type="entry name" value="HTH_AraC"/>
</dbReference>
<sequence>MKTIIVVPRAFQLLDLSGPASVFGASAQGRGADDRVIAASQDGGLVTSSCGVAVQSTAFADIEVCAGDIVLVAGGGARGMEALMRDEAAGTWFRAAARVAKRHGSICSGAFALAEWGMLDRHRVTTHWRKTAKLAETYPEIDIDREAMFVEEGRLWTSAGVTAGIDMALAMVERDHGSGLANMIAQRLVLSVRRPGYQSQYSPLLKAQADTRYAGLIGWISANLDAALEVDVLAARAGETPRSFHRHFRAATGKTPGAFVAAARLDRARQLLAEGRSVKAAAGLCGYASHAQFSRKFSASFGVAPSTYRAMHATASAPPRPSSDSRRQERR</sequence>
<dbReference type="RefSeq" id="WP_218444856.1">
    <property type="nucleotide sequence ID" value="NZ_JAGSPA010000002.1"/>
</dbReference>
<reference evidence="3 4" key="1">
    <citation type="submission" date="2021-04" db="EMBL/GenBank/DDBJ databases">
        <authorList>
            <person name="Pira H."/>
            <person name="Risdian C."/>
            <person name="Wink J."/>
        </authorList>
    </citation>
    <scope>NUCLEOTIDE SEQUENCE [LARGE SCALE GENOMIC DNA]</scope>
    <source>
        <strain evidence="3 4">WHA3</strain>
    </source>
</reference>
<evidence type="ECO:0000313" key="4">
    <source>
        <dbReference type="Proteomes" id="UP000722336"/>
    </source>
</evidence>